<evidence type="ECO:0000313" key="1">
    <source>
        <dbReference type="EMBL" id="KAK5836872.1"/>
    </source>
</evidence>
<keyword evidence="2" id="KW-1185">Reference proteome</keyword>
<sequence length="130" mass="15774">MFNDDYRWPKGSFLSDRDGTSTFNWDYESYHERQGFNPLYDFYGYVYGVDSYNRGWKSSDLPYDSYDPYSSYYYKDGGVFWEEPKEGSNLTIWGSTFEDVMPQLQDNMKAIKNWLDQNFELERMFRWMSV</sequence>
<accession>A0ABR0QD64</accession>
<evidence type="ECO:0000313" key="2">
    <source>
        <dbReference type="Proteomes" id="UP001358586"/>
    </source>
</evidence>
<dbReference type="EMBL" id="JARKNE010000004">
    <property type="protein sequence ID" value="KAK5836872.1"/>
    <property type="molecule type" value="Genomic_DNA"/>
</dbReference>
<name>A0ABR0QD64_GOSAR</name>
<comment type="caution">
    <text evidence="1">The sequence shown here is derived from an EMBL/GenBank/DDBJ whole genome shotgun (WGS) entry which is preliminary data.</text>
</comment>
<proteinExistence type="predicted"/>
<protein>
    <submittedName>
        <fullName evidence="1">Uncharacterized protein</fullName>
    </submittedName>
</protein>
<gene>
    <name evidence="1" type="ORF">PVK06_012676</name>
</gene>
<organism evidence="1 2">
    <name type="scientific">Gossypium arboreum</name>
    <name type="common">Tree cotton</name>
    <name type="synonym">Gossypium nanking</name>
    <dbReference type="NCBI Taxonomy" id="29729"/>
    <lineage>
        <taxon>Eukaryota</taxon>
        <taxon>Viridiplantae</taxon>
        <taxon>Streptophyta</taxon>
        <taxon>Embryophyta</taxon>
        <taxon>Tracheophyta</taxon>
        <taxon>Spermatophyta</taxon>
        <taxon>Magnoliopsida</taxon>
        <taxon>eudicotyledons</taxon>
        <taxon>Gunneridae</taxon>
        <taxon>Pentapetalae</taxon>
        <taxon>rosids</taxon>
        <taxon>malvids</taxon>
        <taxon>Malvales</taxon>
        <taxon>Malvaceae</taxon>
        <taxon>Malvoideae</taxon>
        <taxon>Gossypium</taxon>
    </lineage>
</organism>
<reference evidence="1 2" key="1">
    <citation type="submission" date="2023-03" db="EMBL/GenBank/DDBJ databases">
        <title>WGS of Gossypium arboreum.</title>
        <authorList>
            <person name="Yu D."/>
        </authorList>
    </citation>
    <scope>NUCLEOTIDE SEQUENCE [LARGE SCALE GENOMIC DNA]</scope>
    <source>
        <tissue evidence="1">Leaf</tissue>
    </source>
</reference>
<dbReference type="Proteomes" id="UP001358586">
    <property type="component" value="Chromosome 4"/>
</dbReference>